<dbReference type="EMBL" id="FUKJ01000162">
    <property type="protein sequence ID" value="SJM91937.1"/>
    <property type="molecule type" value="Genomic_DNA"/>
</dbReference>
<evidence type="ECO:0000256" key="1">
    <source>
        <dbReference type="SAM" id="SignalP"/>
    </source>
</evidence>
<organism evidence="3 4">
    <name type="scientific">Crenothrix polyspora</name>
    <dbReference type="NCBI Taxonomy" id="360316"/>
    <lineage>
        <taxon>Bacteria</taxon>
        <taxon>Pseudomonadati</taxon>
        <taxon>Pseudomonadota</taxon>
        <taxon>Gammaproteobacteria</taxon>
        <taxon>Methylococcales</taxon>
        <taxon>Crenotrichaceae</taxon>
        <taxon>Crenothrix</taxon>
    </lineage>
</organism>
<dbReference type="AlphaFoldDB" id="A0A1R4H702"/>
<reference evidence="4" key="1">
    <citation type="submission" date="2017-02" db="EMBL/GenBank/DDBJ databases">
        <authorList>
            <person name="Daims H."/>
        </authorList>
    </citation>
    <scope>NUCLEOTIDE SEQUENCE [LARGE SCALE GENOMIC DNA]</scope>
</reference>
<evidence type="ECO:0000313" key="3">
    <source>
        <dbReference type="EMBL" id="SJM91937.1"/>
    </source>
</evidence>
<dbReference type="InterPro" id="IPR046636">
    <property type="entry name" value="DUF6748"/>
</dbReference>
<dbReference type="Proteomes" id="UP000195442">
    <property type="component" value="Unassembled WGS sequence"/>
</dbReference>
<keyword evidence="4" id="KW-1185">Reference proteome</keyword>
<dbReference type="OrthoDB" id="5502365at2"/>
<dbReference type="Pfam" id="PF20533">
    <property type="entry name" value="DUF6748"/>
    <property type="match status" value="1"/>
</dbReference>
<feature type="domain" description="DUF6748" evidence="2">
    <location>
        <begin position="156"/>
        <end position="344"/>
    </location>
</feature>
<keyword evidence="1" id="KW-0732">Signal</keyword>
<name>A0A1R4H702_9GAMM</name>
<evidence type="ECO:0000259" key="2">
    <source>
        <dbReference type="Pfam" id="PF20533"/>
    </source>
</evidence>
<proteinExistence type="predicted"/>
<feature type="signal peptide" evidence="1">
    <location>
        <begin position="1"/>
        <end position="24"/>
    </location>
</feature>
<gene>
    <name evidence="3" type="ORF">CRENPOLYSF2_2440004</name>
</gene>
<feature type="chain" id="PRO_5013181670" description="DUF6748 domain-containing protein" evidence="1">
    <location>
        <begin position="25"/>
        <end position="414"/>
    </location>
</feature>
<evidence type="ECO:0000313" key="4">
    <source>
        <dbReference type="Proteomes" id="UP000195442"/>
    </source>
</evidence>
<accession>A0A1R4H702</accession>
<sequence length="414" mass="44818">MNKIRFLLLSIFCVVFLSPGASSAAETVYNFKITSGTVAMTPARNPYQLVPVKEKLMGDFSVKLDAGKIQFFNVKMATPSDALVSFLKTAGDYKNGTIYAAPHTESYDNGYQGYFNGEEISIKGAIDNRPFDGSLVEYSFIAKRLISDVALYQQGYFKIRQDNRKCASPLCGGAFVRQVNKNNTRCADRIYRAECYVAKVDWSSIGVPPSVSQNDVLLYGWIVPKKHKDFGLFGEFKVGSAYESATNSDVKGKTFVGLKNNGIVCIVAPCFFANEYVLNGTSTLAISGINLDQVKASKKRRSVANDILANKELLLAEGGNRKDKGAAGQGLTFIAEQFYLPIPSCGEGYQAKDGQCETPSGCVAPQLEQRTYGGAAFVDPVTGETKSNISMSCVDACDPPGALESPGLCNIYAP</sequence>
<protein>
    <recommendedName>
        <fullName evidence="2">DUF6748 domain-containing protein</fullName>
    </recommendedName>
</protein>
<dbReference type="RefSeq" id="WP_087146752.1">
    <property type="nucleotide sequence ID" value="NZ_FUKJ01000162.1"/>
</dbReference>